<organism evidence="2">
    <name type="scientific">Cladocopium goreaui</name>
    <dbReference type="NCBI Taxonomy" id="2562237"/>
    <lineage>
        <taxon>Eukaryota</taxon>
        <taxon>Sar</taxon>
        <taxon>Alveolata</taxon>
        <taxon>Dinophyceae</taxon>
        <taxon>Suessiales</taxon>
        <taxon>Symbiodiniaceae</taxon>
        <taxon>Cladocopium</taxon>
    </lineage>
</organism>
<proteinExistence type="predicted"/>
<feature type="compositionally biased region" description="Acidic residues" evidence="1">
    <location>
        <begin position="244"/>
        <end position="253"/>
    </location>
</feature>
<reference evidence="2" key="1">
    <citation type="submission" date="2022-10" db="EMBL/GenBank/DDBJ databases">
        <authorList>
            <person name="Chen Y."/>
            <person name="Dougan E. K."/>
            <person name="Chan C."/>
            <person name="Rhodes N."/>
            <person name="Thang M."/>
        </authorList>
    </citation>
    <scope>NUCLEOTIDE SEQUENCE</scope>
</reference>
<evidence type="ECO:0000313" key="4">
    <source>
        <dbReference type="Proteomes" id="UP001152797"/>
    </source>
</evidence>
<dbReference type="AlphaFoldDB" id="A0A9P1D7A8"/>
<feature type="compositionally biased region" description="Basic and acidic residues" evidence="1">
    <location>
        <begin position="296"/>
        <end position="308"/>
    </location>
</feature>
<protein>
    <submittedName>
        <fullName evidence="2">Uncharacterized protein</fullName>
    </submittedName>
</protein>
<feature type="region of interest" description="Disordered" evidence="1">
    <location>
        <begin position="73"/>
        <end position="137"/>
    </location>
</feature>
<gene>
    <name evidence="2" type="ORF">C1SCF055_LOCUS30061</name>
</gene>
<evidence type="ECO:0000313" key="3">
    <source>
        <dbReference type="EMBL" id="CAL1157635.1"/>
    </source>
</evidence>
<name>A0A9P1D7A8_9DINO</name>
<keyword evidence="4" id="KW-1185">Reference proteome</keyword>
<feature type="compositionally biased region" description="Acidic residues" evidence="1">
    <location>
        <begin position="209"/>
        <end position="236"/>
    </location>
</feature>
<dbReference type="EMBL" id="CAMXCT010003398">
    <property type="protein sequence ID" value="CAI4004260.1"/>
    <property type="molecule type" value="Genomic_DNA"/>
</dbReference>
<reference evidence="3" key="2">
    <citation type="submission" date="2024-04" db="EMBL/GenBank/DDBJ databases">
        <authorList>
            <person name="Chen Y."/>
            <person name="Shah S."/>
            <person name="Dougan E. K."/>
            <person name="Thang M."/>
            <person name="Chan C."/>
        </authorList>
    </citation>
    <scope>NUCLEOTIDE SEQUENCE [LARGE SCALE GENOMIC DNA]</scope>
</reference>
<evidence type="ECO:0000313" key="2">
    <source>
        <dbReference type="EMBL" id="CAI4004260.1"/>
    </source>
</evidence>
<dbReference type="EMBL" id="CAMXCT020003398">
    <property type="protein sequence ID" value="CAL1157635.1"/>
    <property type="molecule type" value="Genomic_DNA"/>
</dbReference>
<feature type="compositionally biased region" description="Acidic residues" evidence="1">
    <location>
        <begin position="264"/>
        <end position="279"/>
    </location>
</feature>
<dbReference type="Proteomes" id="UP001152797">
    <property type="component" value="Unassembled WGS sequence"/>
</dbReference>
<accession>A0A9P1D7A8</accession>
<feature type="region of interest" description="Disordered" evidence="1">
    <location>
        <begin position="205"/>
        <end position="334"/>
    </location>
</feature>
<evidence type="ECO:0000256" key="1">
    <source>
        <dbReference type="SAM" id="MobiDB-lite"/>
    </source>
</evidence>
<sequence>MLCFVTSVEEDECFQEKTNIAHQQLMKWKDKFFFPMSKEMSRILRHEKDSTLFDSRGTMEIFELFKRRLHSVEEPGGGSTSVVEPQEDTSADAADAQRDDTSQPWYAGCEPGGGPASAEVPQAEPEEDPSRIPEDDTMDPQVVADWERDHGPAEDEYLTDHATGSFSATYPWMLYHTGVFCARLEYGSIDRNKVGEKIKHVPKERLQDDELPEYNEDEHMQEEETEDVPVEEEPAGDEFKGVPVEEEPADETMEAMLDVLKVEEEPEESSQQKDEEEPNREEVPDPILYPKVSVKIRKEEPGVPDDKTSGPATPPAEGACSPSGDDPKAPADEEFKELPENVENRQVFQLEGDDDFLIDITSGLLSAMLPHVNVSSRT</sequence>
<comment type="caution">
    <text evidence="2">The sequence shown here is derived from an EMBL/GenBank/DDBJ whole genome shotgun (WGS) entry which is preliminary data.</text>
</comment>
<feature type="compositionally biased region" description="Basic and acidic residues" evidence="1">
    <location>
        <begin position="325"/>
        <end position="334"/>
    </location>
</feature>
<dbReference type="EMBL" id="CAMXCT030003398">
    <property type="protein sequence ID" value="CAL4791572.1"/>
    <property type="molecule type" value="Genomic_DNA"/>
</dbReference>